<gene>
    <name evidence="2" type="ORF">HNR53_001272</name>
</gene>
<keyword evidence="3" id="KW-1185">Reference proteome</keyword>
<name>A0A7X0HPV3_9BACI</name>
<comment type="caution">
    <text evidence="2">The sequence shown here is derived from an EMBL/GenBank/DDBJ whole genome shotgun (WGS) entry which is preliminary data.</text>
</comment>
<dbReference type="EMBL" id="JACHGK010000003">
    <property type="protein sequence ID" value="MBB6444663.1"/>
    <property type="molecule type" value="Genomic_DNA"/>
</dbReference>
<feature type="coiled-coil region" evidence="1">
    <location>
        <begin position="8"/>
        <end position="68"/>
    </location>
</feature>
<evidence type="ECO:0000313" key="2">
    <source>
        <dbReference type="EMBL" id="MBB6444663.1"/>
    </source>
</evidence>
<evidence type="ECO:0000313" key="3">
    <source>
        <dbReference type="Proteomes" id="UP000531594"/>
    </source>
</evidence>
<dbReference type="RefSeq" id="WP_184523956.1">
    <property type="nucleotide sequence ID" value="NZ_JACHGK010000003.1"/>
</dbReference>
<keyword evidence="1" id="KW-0175">Coiled coil</keyword>
<reference evidence="2 3" key="1">
    <citation type="submission" date="2020-08" db="EMBL/GenBank/DDBJ databases">
        <title>Genomic Encyclopedia of Type Strains, Phase IV (KMG-IV): sequencing the most valuable type-strain genomes for metagenomic binning, comparative biology and taxonomic classification.</title>
        <authorList>
            <person name="Goeker M."/>
        </authorList>
    </citation>
    <scope>NUCLEOTIDE SEQUENCE [LARGE SCALE GENOMIC DNA]</scope>
    <source>
        <strain evidence="2 3">DSM 5391</strain>
    </source>
</reference>
<proteinExistence type="predicted"/>
<dbReference type="AlphaFoldDB" id="A0A7X0HPV3"/>
<evidence type="ECO:0000256" key="1">
    <source>
        <dbReference type="SAM" id="Coils"/>
    </source>
</evidence>
<accession>A0A7X0HPV3</accession>
<sequence>MGTTVLRKEELMAMLQSISSQLDQLEKSIETIIPKKQIEWQMEQNMQIEQCAKQLDELEIKISSIDENKDADHSTTALRINQSFEENHLLFS</sequence>
<organism evidence="2 3">
    <name type="scientific">Bacillus benzoevorans</name>
    <dbReference type="NCBI Taxonomy" id="1456"/>
    <lineage>
        <taxon>Bacteria</taxon>
        <taxon>Bacillati</taxon>
        <taxon>Bacillota</taxon>
        <taxon>Bacilli</taxon>
        <taxon>Bacillales</taxon>
        <taxon>Bacillaceae</taxon>
        <taxon>Bacillus</taxon>
    </lineage>
</organism>
<dbReference type="Proteomes" id="UP000531594">
    <property type="component" value="Unassembled WGS sequence"/>
</dbReference>
<protein>
    <submittedName>
        <fullName evidence="2">TolA-binding protein</fullName>
    </submittedName>
</protein>